<dbReference type="AlphaFoldDB" id="A0A542DRZ6"/>
<evidence type="ECO:0000256" key="6">
    <source>
        <dbReference type="ARBA" id="ARBA00023004"/>
    </source>
</evidence>
<evidence type="ECO:0000256" key="2">
    <source>
        <dbReference type="ARBA" id="ARBA00010617"/>
    </source>
</evidence>
<dbReference type="RefSeq" id="WP_211358165.1">
    <property type="nucleotide sequence ID" value="NZ_VFML01000001.1"/>
</dbReference>
<dbReference type="PANTHER" id="PTHR46696">
    <property type="entry name" value="P450, PUTATIVE (EUROFUNG)-RELATED"/>
    <property type="match status" value="1"/>
</dbReference>
<dbReference type="Gene3D" id="1.10.630.10">
    <property type="entry name" value="Cytochrome P450"/>
    <property type="match status" value="1"/>
</dbReference>
<dbReference type="InterPro" id="IPR017972">
    <property type="entry name" value="Cyt_P450_CS"/>
</dbReference>
<evidence type="ECO:0000256" key="4">
    <source>
        <dbReference type="ARBA" id="ARBA00022723"/>
    </source>
</evidence>
<comment type="similarity">
    <text evidence="2 9">Belongs to the cytochrome P450 family.</text>
</comment>
<dbReference type="PANTHER" id="PTHR46696:SF1">
    <property type="entry name" value="CYTOCHROME P450 YJIB-RELATED"/>
    <property type="match status" value="1"/>
</dbReference>
<dbReference type="SUPFAM" id="SSF48264">
    <property type="entry name" value="Cytochrome P450"/>
    <property type="match status" value="1"/>
</dbReference>
<evidence type="ECO:0000256" key="1">
    <source>
        <dbReference type="ARBA" id="ARBA00004660"/>
    </source>
</evidence>
<evidence type="ECO:0000256" key="7">
    <source>
        <dbReference type="ARBA" id="ARBA00023033"/>
    </source>
</evidence>
<dbReference type="PROSITE" id="PS00086">
    <property type="entry name" value="CYTOCHROME_P450"/>
    <property type="match status" value="1"/>
</dbReference>
<protein>
    <submittedName>
        <fullName evidence="10">Cytochrome P450</fullName>
    </submittedName>
</protein>
<dbReference type="GO" id="GO:0004497">
    <property type="term" value="F:monooxygenase activity"/>
    <property type="evidence" value="ECO:0007669"/>
    <property type="project" value="UniProtKB-KW"/>
</dbReference>
<dbReference type="InterPro" id="IPR036396">
    <property type="entry name" value="Cyt_P450_sf"/>
</dbReference>
<reference evidence="10 11" key="1">
    <citation type="submission" date="2019-06" db="EMBL/GenBank/DDBJ databases">
        <title>Sequencing the genomes of 1000 actinobacteria strains.</title>
        <authorList>
            <person name="Klenk H.-P."/>
        </authorList>
    </citation>
    <scope>NUCLEOTIDE SEQUENCE [LARGE SCALE GENOMIC DNA]</scope>
    <source>
        <strain evidence="10 11">DSM 45679</strain>
    </source>
</reference>
<keyword evidence="7 9" id="KW-0503">Monooxygenase</keyword>
<dbReference type="GO" id="GO:0016705">
    <property type="term" value="F:oxidoreductase activity, acting on paired donors, with incorporation or reduction of molecular oxygen"/>
    <property type="evidence" value="ECO:0007669"/>
    <property type="project" value="InterPro"/>
</dbReference>
<comment type="caution">
    <text evidence="10">The sequence shown here is derived from an EMBL/GenBank/DDBJ whole genome shotgun (WGS) entry which is preliminary data.</text>
</comment>
<keyword evidence="5 9" id="KW-0560">Oxidoreductase</keyword>
<dbReference type="Proteomes" id="UP000320876">
    <property type="component" value="Unassembled WGS sequence"/>
</dbReference>
<evidence type="ECO:0000256" key="5">
    <source>
        <dbReference type="ARBA" id="ARBA00023002"/>
    </source>
</evidence>
<keyword evidence="4 9" id="KW-0479">Metal-binding</keyword>
<dbReference type="InterPro" id="IPR001128">
    <property type="entry name" value="Cyt_P450"/>
</dbReference>
<proteinExistence type="inferred from homology"/>
<dbReference type="GO" id="GO:0020037">
    <property type="term" value="F:heme binding"/>
    <property type="evidence" value="ECO:0007669"/>
    <property type="project" value="InterPro"/>
</dbReference>
<comment type="function">
    <text evidence="8">Involved in the coupling of aromatic side chains of the heptapeptide of vancomycin.</text>
</comment>
<dbReference type="CDD" id="cd20625">
    <property type="entry name" value="CYP164-like"/>
    <property type="match status" value="1"/>
</dbReference>
<dbReference type="PRINTS" id="PR00359">
    <property type="entry name" value="BP450"/>
</dbReference>
<gene>
    <name evidence="10" type="ORF">FB471_5717</name>
</gene>
<evidence type="ECO:0000256" key="9">
    <source>
        <dbReference type="RuleBase" id="RU000461"/>
    </source>
</evidence>
<comment type="pathway">
    <text evidence="1">Antibiotic biosynthesis; vancomycin biosynthesis.</text>
</comment>
<evidence type="ECO:0000313" key="11">
    <source>
        <dbReference type="Proteomes" id="UP000320876"/>
    </source>
</evidence>
<dbReference type="GO" id="GO:0005506">
    <property type="term" value="F:iron ion binding"/>
    <property type="evidence" value="ECO:0007669"/>
    <property type="project" value="InterPro"/>
</dbReference>
<keyword evidence="3 9" id="KW-0349">Heme</keyword>
<evidence type="ECO:0000256" key="8">
    <source>
        <dbReference type="ARBA" id="ARBA00055433"/>
    </source>
</evidence>
<dbReference type="PRINTS" id="PR00385">
    <property type="entry name" value="P450"/>
</dbReference>
<keyword evidence="11" id="KW-1185">Reference proteome</keyword>
<keyword evidence="6 9" id="KW-0408">Iron</keyword>
<dbReference type="Pfam" id="PF00067">
    <property type="entry name" value="p450"/>
    <property type="match status" value="1"/>
</dbReference>
<dbReference type="InterPro" id="IPR002397">
    <property type="entry name" value="Cyt_P450_B"/>
</dbReference>
<sequence>MPAADPVDVGPQEAVGALLSTTGRTNPYPYYDVLRTQAPVLPFGNFVILSRYADCDRVLRDPIFEVEHEGYLDLSFPGWREHSSVALLRESMLFAPSSAHERLRKLAGHAFTQRRIAELRDTVTELATAAAGRLAELGAGGAPVDFMAEFAVRLPVAVAGELLGVPADDRAWLRTQVTKLSVALEAMPNEDEIMVADGAADQLRDYLAEQVAQRRRSPRSDLISALVDGSTERELSGRELTANLVLLLAAGFETTSNLLGNGLAALLAHPDAMAALRDQPELAPSYVEEMLRYDTPVHVTSRWAEADTEISGVEIARHREAILLLGSACRDPDRFEAPDRFLPERPGNQPLSFGAGPHFCLGAALARIQAQVAFPVLLNRFPGLATAAEPVRRDRLTMNGYAELPIGTTG</sequence>
<dbReference type="EMBL" id="VFML01000001">
    <property type="protein sequence ID" value="TQJ05872.1"/>
    <property type="molecule type" value="Genomic_DNA"/>
</dbReference>
<dbReference type="FunFam" id="1.10.630.10:FF:000018">
    <property type="entry name" value="Cytochrome P450 monooxygenase"/>
    <property type="match status" value="1"/>
</dbReference>
<evidence type="ECO:0000256" key="3">
    <source>
        <dbReference type="ARBA" id="ARBA00022617"/>
    </source>
</evidence>
<evidence type="ECO:0000313" key="10">
    <source>
        <dbReference type="EMBL" id="TQJ05872.1"/>
    </source>
</evidence>
<organism evidence="10 11">
    <name type="scientific">Amycolatopsis cihanbeyliensis</name>
    <dbReference type="NCBI Taxonomy" id="1128664"/>
    <lineage>
        <taxon>Bacteria</taxon>
        <taxon>Bacillati</taxon>
        <taxon>Actinomycetota</taxon>
        <taxon>Actinomycetes</taxon>
        <taxon>Pseudonocardiales</taxon>
        <taxon>Pseudonocardiaceae</taxon>
        <taxon>Amycolatopsis</taxon>
    </lineage>
</organism>
<name>A0A542DRZ6_AMYCI</name>
<accession>A0A542DRZ6</accession>